<accession>A0A0V0QYN3</accession>
<sequence length="502" mass="60395">MKNRVLTHFGNQSQTGCLIYNTFQMLFLIANMFIFNIQNDDLDKSIIIIRGIQIGISTLIFILYGVNKRIKIIKKNKNKNNTSGCQSQEQDGKKKFFRIILVIRYLTLINYYCDIFVEYRIFNQIEKVNSISREEQQKTFYQIGLFTGMKFLLLSFIFSAKHALFMFFAVFVQHTLIFSFSYVITIESMFFIFLYQLIVFKHQFQGKQIWYEIDHLQKQRDIQNLFKVINQGVVIIQLEESGTGSNQQQFPQPQQQQNSDLNFKTQLDLEYQQQQYQNKNFQNSQNVSHIKIDTLNNMNNIEFNHQESFQCSTQQFFNNNIKSSNKTLPKYKLNYLFQNEQFVRYFDIDYLNQQDNYNQYNNIMNKKNQQEIQQILENSYYVNYKLNKKKSLISIIESFAIIEQIQEEKNKQQVQNQKKMQYYIEQIVKGSKQNLDQNSEFNNFNEFEITYLDNNQQNTYNYQFKIDKIKWQNQDAFILSFIDVEKNIKKEEAIFNEKQWVS</sequence>
<keyword evidence="1" id="KW-0472">Membrane</keyword>
<evidence type="ECO:0008006" key="4">
    <source>
        <dbReference type="Google" id="ProtNLM"/>
    </source>
</evidence>
<comment type="caution">
    <text evidence="2">The sequence shown here is derived from an EMBL/GenBank/DDBJ whole genome shotgun (WGS) entry which is preliminary data.</text>
</comment>
<name>A0A0V0QYN3_PSEPJ</name>
<gene>
    <name evidence="2" type="ORF">PPERSA_00338</name>
</gene>
<evidence type="ECO:0000313" key="3">
    <source>
        <dbReference type="Proteomes" id="UP000054937"/>
    </source>
</evidence>
<evidence type="ECO:0000256" key="1">
    <source>
        <dbReference type="SAM" id="Phobius"/>
    </source>
</evidence>
<keyword evidence="3" id="KW-1185">Reference proteome</keyword>
<feature type="transmembrane region" description="Helical" evidence="1">
    <location>
        <begin position="18"/>
        <end position="35"/>
    </location>
</feature>
<dbReference type="InParanoid" id="A0A0V0QYN3"/>
<proteinExistence type="predicted"/>
<dbReference type="EMBL" id="LDAU01000085">
    <property type="protein sequence ID" value="KRX07181.1"/>
    <property type="molecule type" value="Genomic_DNA"/>
</dbReference>
<evidence type="ECO:0000313" key="2">
    <source>
        <dbReference type="EMBL" id="KRX07181.1"/>
    </source>
</evidence>
<keyword evidence="1" id="KW-0812">Transmembrane</keyword>
<keyword evidence="1" id="KW-1133">Transmembrane helix</keyword>
<dbReference type="AlphaFoldDB" id="A0A0V0QYN3"/>
<organism evidence="2 3">
    <name type="scientific">Pseudocohnilembus persalinus</name>
    <name type="common">Ciliate</name>
    <dbReference type="NCBI Taxonomy" id="266149"/>
    <lineage>
        <taxon>Eukaryota</taxon>
        <taxon>Sar</taxon>
        <taxon>Alveolata</taxon>
        <taxon>Ciliophora</taxon>
        <taxon>Intramacronucleata</taxon>
        <taxon>Oligohymenophorea</taxon>
        <taxon>Scuticociliatia</taxon>
        <taxon>Philasterida</taxon>
        <taxon>Pseudocohnilembidae</taxon>
        <taxon>Pseudocohnilembus</taxon>
    </lineage>
</organism>
<dbReference type="Proteomes" id="UP000054937">
    <property type="component" value="Unassembled WGS sequence"/>
</dbReference>
<feature type="transmembrane region" description="Helical" evidence="1">
    <location>
        <begin position="177"/>
        <end position="200"/>
    </location>
</feature>
<protein>
    <recommendedName>
        <fullName evidence="4">Transmembrane protein</fullName>
    </recommendedName>
</protein>
<reference evidence="2 3" key="1">
    <citation type="journal article" date="2015" name="Sci. Rep.">
        <title>Genome of the facultative scuticociliatosis pathogen Pseudocohnilembus persalinus provides insight into its virulence through horizontal gene transfer.</title>
        <authorList>
            <person name="Xiong J."/>
            <person name="Wang G."/>
            <person name="Cheng J."/>
            <person name="Tian M."/>
            <person name="Pan X."/>
            <person name="Warren A."/>
            <person name="Jiang C."/>
            <person name="Yuan D."/>
            <person name="Miao W."/>
        </authorList>
    </citation>
    <scope>NUCLEOTIDE SEQUENCE [LARGE SCALE GENOMIC DNA]</scope>
    <source>
        <strain evidence="2">36N120E</strain>
    </source>
</reference>
<feature type="transmembrane region" description="Helical" evidence="1">
    <location>
        <begin position="47"/>
        <end position="66"/>
    </location>
</feature>
<feature type="transmembrane region" description="Helical" evidence="1">
    <location>
        <begin position="151"/>
        <end position="171"/>
    </location>
</feature>